<dbReference type="Proteomes" id="UP000032142">
    <property type="component" value="Unassembled WGS sequence"/>
</dbReference>
<comment type="caution">
    <text evidence="1">The sequence shown here is derived from an EMBL/GenBank/DDBJ whole genome shotgun (WGS) entry which is preliminary data.</text>
</comment>
<evidence type="ECO:0000313" key="1">
    <source>
        <dbReference type="EMBL" id="KHG04348.1"/>
    </source>
</evidence>
<protein>
    <submittedName>
        <fullName evidence="1">Homocysteine S-methyltransferase</fullName>
    </submittedName>
</protein>
<keyword evidence="1" id="KW-0489">Methyltransferase</keyword>
<name>A0A0B0MQI8_GOSAR</name>
<keyword evidence="1" id="KW-0808">Transferase</keyword>
<dbReference type="AlphaFoldDB" id="A0A0B0MQI8"/>
<dbReference type="EMBL" id="JRRC01409925">
    <property type="protein sequence ID" value="KHG04348.1"/>
    <property type="molecule type" value="Genomic_DNA"/>
</dbReference>
<keyword evidence="2" id="KW-1185">Reference proteome</keyword>
<dbReference type="GO" id="GO:0008168">
    <property type="term" value="F:methyltransferase activity"/>
    <property type="evidence" value="ECO:0007669"/>
    <property type="project" value="UniProtKB-KW"/>
</dbReference>
<proteinExistence type="predicted"/>
<gene>
    <name evidence="1" type="ORF">F383_28542</name>
</gene>
<sequence length="98" mass="11271">MSQTWSYTDTSIRVDAMSQTWFYTDTSHSRCMSQTCLTLAYISRLMHIPDMSYTSSRLNADAMSQTWSYTGSHNVADACPRHIFIRFISILVLELDNS</sequence>
<accession>A0A0B0MQI8</accession>
<evidence type="ECO:0000313" key="2">
    <source>
        <dbReference type="Proteomes" id="UP000032142"/>
    </source>
</evidence>
<organism evidence="1 2">
    <name type="scientific">Gossypium arboreum</name>
    <name type="common">Tree cotton</name>
    <name type="synonym">Gossypium nanking</name>
    <dbReference type="NCBI Taxonomy" id="29729"/>
    <lineage>
        <taxon>Eukaryota</taxon>
        <taxon>Viridiplantae</taxon>
        <taxon>Streptophyta</taxon>
        <taxon>Embryophyta</taxon>
        <taxon>Tracheophyta</taxon>
        <taxon>Spermatophyta</taxon>
        <taxon>Magnoliopsida</taxon>
        <taxon>eudicotyledons</taxon>
        <taxon>Gunneridae</taxon>
        <taxon>Pentapetalae</taxon>
        <taxon>rosids</taxon>
        <taxon>malvids</taxon>
        <taxon>Malvales</taxon>
        <taxon>Malvaceae</taxon>
        <taxon>Malvoideae</taxon>
        <taxon>Gossypium</taxon>
    </lineage>
</organism>
<dbReference type="GO" id="GO:0032259">
    <property type="term" value="P:methylation"/>
    <property type="evidence" value="ECO:0007669"/>
    <property type="project" value="UniProtKB-KW"/>
</dbReference>
<reference evidence="2" key="1">
    <citation type="submission" date="2014-09" db="EMBL/GenBank/DDBJ databases">
        <authorList>
            <person name="Mudge J."/>
            <person name="Ramaraj T."/>
            <person name="Lindquist I.E."/>
            <person name="Bharti A.K."/>
            <person name="Sundararajan A."/>
            <person name="Cameron C.T."/>
            <person name="Woodward J.E."/>
            <person name="May G.D."/>
            <person name="Brubaker C."/>
            <person name="Broadhvest J."/>
            <person name="Wilkins T.A."/>
        </authorList>
    </citation>
    <scope>NUCLEOTIDE SEQUENCE</scope>
    <source>
        <strain evidence="2">cv. AKA8401</strain>
    </source>
</reference>